<organism evidence="1 2">
    <name type="scientific">Cellulosimicrobium aquatile</name>
    <dbReference type="NCBI Taxonomy" id="1612203"/>
    <lineage>
        <taxon>Bacteria</taxon>
        <taxon>Bacillati</taxon>
        <taxon>Actinomycetota</taxon>
        <taxon>Actinomycetes</taxon>
        <taxon>Micrococcales</taxon>
        <taxon>Promicromonosporaceae</taxon>
        <taxon>Cellulosimicrobium</taxon>
    </lineage>
</organism>
<keyword evidence="2" id="KW-1185">Reference proteome</keyword>
<protein>
    <recommendedName>
        <fullName evidence="3">Helix-turn-helix domain-containing protein</fullName>
    </recommendedName>
</protein>
<accession>A0A1N6NC19</accession>
<dbReference type="AlphaFoldDB" id="A0A1N6NC19"/>
<dbReference type="EMBL" id="FTMI01000001">
    <property type="protein sequence ID" value="SIP89639.1"/>
    <property type="molecule type" value="Genomic_DNA"/>
</dbReference>
<gene>
    <name evidence="1" type="ORF">SAMN05518682_0358</name>
</gene>
<evidence type="ECO:0008006" key="3">
    <source>
        <dbReference type="Google" id="ProtNLM"/>
    </source>
</evidence>
<evidence type="ECO:0000313" key="2">
    <source>
        <dbReference type="Proteomes" id="UP000186235"/>
    </source>
</evidence>
<reference evidence="2" key="1">
    <citation type="submission" date="2017-01" db="EMBL/GenBank/DDBJ databases">
        <authorList>
            <person name="Varghese N."/>
            <person name="Submissions S."/>
        </authorList>
    </citation>
    <scope>NUCLEOTIDE SEQUENCE [LARGE SCALE GENOMIC DNA]</scope>
    <source>
        <strain evidence="2">3bp</strain>
    </source>
</reference>
<dbReference type="RefSeq" id="WP_076403490.1">
    <property type="nucleotide sequence ID" value="NZ_FTMI01000001.1"/>
</dbReference>
<dbReference type="Proteomes" id="UP000186235">
    <property type="component" value="Unassembled WGS sequence"/>
</dbReference>
<proteinExistence type="predicted"/>
<sequence length="122" mass="13605">MTTPKKTPRQEADQRAVQPLVWLTKLRDHRVPNKSPTLLGTAAVLVTYADSSNPGRPIWPSAKTIDERMGLATGGRGKSAEASLRKLRDWGFLVVVDRRDYPDVEGLRALDPRKLVYVLTTP</sequence>
<name>A0A1N6NC19_9MICO</name>
<evidence type="ECO:0000313" key="1">
    <source>
        <dbReference type="EMBL" id="SIP89639.1"/>
    </source>
</evidence>